<comment type="caution">
    <text evidence="2">The sequence shown here is derived from an EMBL/GenBank/DDBJ whole genome shotgun (WGS) entry which is preliminary data.</text>
</comment>
<keyword evidence="1" id="KW-0472">Membrane</keyword>
<reference evidence="3" key="1">
    <citation type="submission" date="2015-07" db="EMBL/GenBank/DDBJ databases">
        <authorList>
            <consortium name="Consortium for Microbial Forensics and Genomics (microFORGE)"/>
            <person name="Knight B.M."/>
            <person name="Roberts D.P."/>
            <person name="Lin D."/>
            <person name="Hari K."/>
            <person name="Fletcher J."/>
            <person name="Melcher U."/>
            <person name="Blagden T."/>
            <person name="Winegar R.A."/>
        </authorList>
    </citation>
    <scope>NUCLEOTIDE SEQUENCE [LARGE SCALE GENOMIC DNA]</scope>
    <source>
        <strain evidence="3">DSM 23493</strain>
    </source>
</reference>
<dbReference type="PATRIC" id="fig|582475.4.peg.1600"/>
<dbReference type="EMBL" id="LFXJ01000005">
    <property type="protein sequence ID" value="KMY32465.1"/>
    <property type="molecule type" value="Genomic_DNA"/>
</dbReference>
<evidence type="ECO:0000256" key="1">
    <source>
        <dbReference type="SAM" id="Phobius"/>
    </source>
</evidence>
<accession>A0A0K9FDA3</accession>
<keyword evidence="1" id="KW-1133">Transmembrane helix</keyword>
<evidence type="ECO:0000313" key="3">
    <source>
        <dbReference type="Proteomes" id="UP000037326"/>
    </source>
</evidence>
<gene>
    <name evidence="2" type="ORF">ACZ11_10080</name>
</gene>
<keyword evidence="1" id="KW-0812">Transmembrane</keyword>
<organism evidence="2 3">
    <name type="scientific">Lysinibacillus xylanilyticus</name>
    <dbReference type="NCBI Taxonomy" id="582475"/>
    <lineage>
        <taxon>Bacteria</taxon>
        <taxon>Bacillati</taxon>
        <taxon>Bacillota</taxon>
        <taxon>Bacilli</taxon>
        <taxon>Bacillales</taxon>
        <taxon>Bacillaceae</taxon>
        <taxon>Lysinibacillus</taxon>
    </lineage>
</organism>
<dbReference type="Proteomes" id="UP000037326">
    <property type="component" value="Unassembled WGS sequence"/>
</dbReference>
<feature type="transmembrane region" description="Helical" evidence="1">
    <location>
        <begin position="64"/>
        <end position="84"/>
    </location>
</feature>
<feature type="transmembrane region" description="Helical" evidence="1">
    <location>
        <begin position="40"/>
        <end position="58"/>
    </location>
</feature>
<dbReference type="AlphaFoldDB" id="A0A0K9FDA3"/>
<name>A0A0K9FDA3_9BACI</name>
<protein>
    <submittedName>
        <fullName evidence="2">Uncharacterized protein</fullName>
    </submittedName>
</protein>
<evidence type="ECO:0000313" key="2">
    <source>
        <dbReference type="EMBL" id="KMY32465.1"/>
    </source>
</evidence>
<sequence>MPFIGVAILTFSIVCYVPFFIWLSASYLNNGDQSKRKNNFWLLLVSVGLINSLNLFLFKFQDTYSLVVTIIIILLISLYMFFVVQKDKRKSIV</sequence>
<proteinExistence type="predicted"/>
<feature type="transmembrane region" description="Helical" evidence="1">
    <location>
        <begin position="6"/>
        <end position="28"/>
    </location>
</feature>